<dbReference type="Proteomes" id="UP001153678">
    <property type="component" value="Unassembled WGS sequence"/>
</dbReference>
<evidence type="ECO:0000313" key="1">
    <source>
        <dbReference type="EMBL" id="CAI2171060.1"/>
    </source>
</evidence>
<comment type="caution">
    <text evidence="1">The sequence shown here is derived from an EMBL/GenBank/DDBJ whole genome shotgun (WGS) entry which is preliminary data.</text>
</comment>
<dbReference type="AlphaFoldDB" id="A0A9W4WLK1"/>
<protein>
    <submittedName>
        <fullName evidence="1">3238_t:CDS:1</fullName>
    </submittedName>
</protein>
<sequence>MYWLHTTAILWRQGVAKQKWYFGNDGSPTGTAGCNAANDQKYIINIPVCDIFYDSPITSIGYTPLALPPPAFLMLLLQSIYTKSNRRF</sequence>
<evidence type="ECO:0000313" key="2">
    <source>
        <dbReference type="Proteomes" id="UP001153678"/>
    </source>
</evidence>
<reference evidence="1" key="1">
    <citation type="submission" date="2022-08" db="EMBL/GenBank/DDBJ databases">
        <authorList>
            <person name="Kallberg Y."/>
            <person name="Tangrot J."/>
            <person name="Rosling A."/>
        </authorList>
    </citation>
    <scope>NUCLEOTIDE SEQUENCE</scope>
    <source>
        <strain evidence="1">Wild A</strain>
    </source>
</reference>
<dbReference type="EMBL" id="CAMKVN010000776">
    <property type="protein sequence ID" value="CAI2171060.1"/>
    <property type="molecule type" value="Genomic_DNA"/>
</dbReference>
<name>A0A9W4WLK1_9GLOM</name>
<proteinExistence type="predicted"/>
<accession>A0A9W4WLK1</accession>
<organism evidence="1 2">
    <name type="scientific">Funneliformis geosporum</name>
    <dbReference type="NCBI Taxonomy" id="1117311"/>
    <lineage>
        <taxon>Eukaryota</taxon>
        <taxon>Fungi</taxon>
        <taxon>Fungi incertae sedis</taxon>
        <taxon>Mucoromycota</taxon>
        <taxon>Glomeromycotina</taxon>
        <taxon>Glomeromycetes</taxon>
        <taxon>Glomerales</taxon>
        <taxon>Glomeraceae</taxon>
        <taxon>Funneliformis</taxon>
    </lineage>
</organism>
<keyword evidence="2" id="KW-1185">Reference proteome</keyword>
<gene>
    <name evidence="1" type="ORF">FWILDA_LOCUS4893</name>
</gene>
<dbReference type="OrthoDB" id="2368589at2759"/>